<dbReference type="Gene3D" id="2.60.120.1540">
    <property type="match status" value="1"/>
</dbReference>
<dbReference type="PROSITE" id="PS00477">
    <property type="entry name" value="ALPHA_2_MACROGLOBULIN"/>
    <property type="match status" value="1"/>
</dbReference>
<dbReference type="GeneID" id="103049361"/>
<dbReference type="InterPro" id="IPR041813">
    <property type="entry name" value="A2M_TED"/>
</dbReference>
<dbReference type="InterPro" id="IPR036595">
    <property type="entry name" value="A-macroglobulin_rcpt-bd_sf"/>
</dbReference>
<evidence type="ECO:0000256" key="5">
    <source>
        <dbReference type="ARBA" id="ARBA00022729"/>
    </source>
</evidence>
<keyword evidence="7" id="KW-0882">Thioester bond</keyword>
<dbReference type="Pfam" id="PF00207">
    <property type="entry name" value="A2M"/>
    <property type="match status" value="1"/>
</dbReference>
<dbReference type="Gene3D" id="2.20.130.20">
    <property type="match status" value="1"/>
</dbReference>
<feature type="signal peptide" evidence="11">
    <location>
        <begin position="1"/>
        <end position="26"/>
    </location>
</feature>
<dbReference type="InterPro" id="IPR001599">
    <property type="entry name" value="Macroglobln_a2"/>
</dbReference>
<dbReference type="SUPFAM" id="SSF48239">
    <property type="entry name" value="Terpenoid cyclases/Protein prenyltransferases"/>
    <property type="match status" value="1"/>
</dbReference>
<dbReference type="PANTHER" id="PTHR11412:SF165">
    <property type="entry name" value="ALPHA-2-MACROGLOBULIN"/>
    <property type="match status" value="1"/>
</dbReference>
<dbReference type="Pfam" id="PF01835">
    <property type="entry name" value="MG2"/>
    <property type="match status" value="1"/>
</dbReference>
<keyword evidence="8" id="KW-1015">Disulfide bond</keyword>
<dbReference type="Pfam" id="PF07677">
    <property type="entry name" value="A2M_recep"/>
    <property type="match status" value="1"/>
</dbReference>
<feature type="domain" description="Alpha-2-macroglobulin" evidence="13">
    <location>
        <begin position="751"/>
        <end position="854"/>
    </location>
</feature>
<dbReference type="InterPro" id="IPR002890">
    <property type="entry name" value="MG2"/>
</dbReference>
<dbReference type="GO" id="GO:0005615">
    <property type="term" value="C:extracellular space"/>
    <property type="evidence" value="ECO:0007669"/>
    <property type="project" value="InterPro"/>
</dbReference>
<evidence type="ECO:0000256" key="7">
    <source>
        <dbReference type="ARBA" id="ARBA00022966"/>
    </source>
</evidence>
<evidence type="ECO:0000259" key="12">
    <source>
        <dbReference type="SMART" id="SM01359"/>
    </source>
</evidence>
<feature type="domain" description="Alpha-2-macroglobulin bait region" evidence="12">
    <location>
        <begin position="462"/>
        <end position="609"/>
    </location>
</feature>
<evidence type="ECO:0000256" key="9">
    <source>
        <dbReference type="ARBA" id="ARBA00023180"/>
    </source>
</evidence>
<dbReference type="Pfam" id="PF17791">
    <property type="entry name" value="MG3"/>
    <property type="match status" value="1"/>
</dbReference>
<evidence type="ECO:0000256" key="6">
    <source>
        <dbReference type="ARBA" id="ARBA00022900"/>
    </source>
</evidence>
<keyword evidence="9" id="KW-0325">Glycoprotein</keyword>
<evidence type="ECO:0000256" key="2">
    <source>
        <dbReference type="ARBA" id="ARBA00010952"/>
    </source>
</evidence>
<dbReference type="FunFam" id="2.60.40.1930:FF:000002">
    <property type="entry name" value="PZP, alpha-2-macroglobulin like"/>
    <property type="match status" value="1"/>
</dbReference>
<dbReference type="SMART" id="SM01359">
    <property type="entry name" value="A2M_N_2"/>
    <property type="match status" value="1"/>
</dbReference>
<dbReference type="CDD" id="cd02897">
    <property type="entry name" value="A2M_2"/>
    <property type="match status" value="1"/>
</dbReference>
<dbReference type="Proteomes" id="UP000695026">
    <property type="component" value="Unplaced"/>
</dbReference>
<keyword evidence="15" id="KW-1185">Reference proteome</keyword>
<comment type="similarity">
    <text evidence="2">Belongs to the protease inhibitor I39 (alpha-2-macroglobulin) family.</text>
</comment>
<keyword evidence="4" id="KW-0646">Protease inhibitor</keyword>
<feature type="chain" id="PRO_5039919794" evidence="11">
    <location>
        <begin position="27"/>
        <end position="1498"/>
    </location>
</feature>
<dbReference type="KEGG" id="pbi:103049361"/>
<dbReference type="PANTHER" id="PTHR11412">
    <property type="entry name" value="MACROGLOBULIN / COMPLEMENT"/>
    <property type="match status" value="1"/>
</dbReference>
<dbReference type="InterPro" id="IPR050473">
    <property type="entry name" value="A2M/Complement_sys"/>
</dbReference>
<protein>
    <submittedName>
        <fullName evidence="16">Alpha-2-macroglobulin-like</fullName>
    </submittedName>
</protein>
<dbReference type="SUPFAM" id="SSF81296">
    <property type="entry name" value="E set domains"/>
    <property type="match status" value="1"/>
</dbReference>
<dbReference type="InterPro" id="IPR019742">
    <property type="entry name" value="MacrogloblnA2_CS"/>
</dbReference>
<keyword evidence="5 11" id="KW-0732">Signal</keyword>
<dbReference type="FunFam" id="1.50.10.20:FF:000001">
    <property type="entry name" value="CD109 isoform 1"/>
    <property type="match status" value="1"/>
</dbReference>
<dbReference type="Pfam" id="PF07678">
    <property type="entry name" value="TED_complement"/>
    <property type="match status" value="1"/>
</dbReference>
<evidence type="ECO:0000256" key="3">
    <source>
        <dbReference type="ARBA" id="ARBA00022525"/>
    </source>
</evidence>
<dbReference type="InterPro" id="IPR047565">
    <property type="entry name" value="Alpha-macroglob_thiol-ester_cl"/>
</dbReference>
<dbReference type="SMART" id="SM01419">
    <property type="entry name" value="Thiol-ester_cl"/>
    <property type="match status" value="1"/>
</dbReference>
<comment type="subcellular location">
    <subcellularLocation>
        <location evidence="1">Secreted</location>
    </subcellularLocation>
</comment>
<dbReference type="GO" id="GO:0004867">
    <property type="term" value="F:serine-type endopeptidase inhibitor activity"/>
    <property type="evidence" value="ECO:0007669"/>
    <property type="project" value="UniProtKB-KW"/>
</dbReference>
<dbReference type="InterPro" id="IPR013783">
    <property type="entry name" value="Ig-like_fold"/>
</dbReference>
<dbReference type="Gene3D" id="2.60.40.1930">
    <property type="match status" value="2"/>
</dbReference>
<dbReference type="InterPro" id="IPR041555">
    <property type="entry name" value="MG3"/>
</dbReference>
<evidence type="ECO:0000259" key="14">
    <source>
        <dbReference type="SMART" id="SM01361"/>
    </source>
</evidence>
<dbReference type="InterPro" id="IPR011626">
    <property type="entry name" value="Alpha-macroglobulin_TED"/>
</dbReference>
<dbReference type="InterPro" id="IPR008930">
    <property type="entry name" value="Terpenoid_cyclase/PrenylTrfase"/>
</dbReference>
<evidence type="ECO:0000313" key="15">
    <source>
        <dbReference type="Proteomes" id="UP000695026"/>
    </source>
</evidence>
<organism evidence="15 16">
    <name type="scientific">Python bivittatus</name>
    <name type="common">Burmese python</name>
    <name type="synonym">Python molurus bivittatus</name>
    <dbReference type="NCBI Taxonomy" id="176946"/>
    <lineage>
        <taxon>Eukaryota</taxon>
        <taxon>Metazoa</taxon>
        <taxon>Chordata</taxon>
        <taxon>Craniata</taxon>
        <taxon>Vertebrata</taxon>
        <taxon>Euteleostomi</taxon>
        <taxon>Lepidosauria</taxon>
        <taxon>Squamata</taxon>
        <taxon>Bifurcata</taxon>
        <taxon>Unidentata</taxon>
        <taxon>Episquamata</taxon>
        <taxon>Toxicofera</taxon>
        <taxon>Serpentes</taxon>
        <taxon>Henophidia</taxon>
        <taxon>Pythonidae</taxon>
        <taxon>Python</taxon>
    </lineage>
</organism>
<evidence type="ECO:0000259" key="13">
    <source>
        <dbReference type="SMART" id="SM01360"/>
    </source>
</evidence>
<dbReference type="InterPro" id="IPR011625">
    <property type="entry name" value="A2M_N_BRD"/>
</dbReference>
<evidence type="ECO:0000256" key="10">
    <source>
        <dbReference type="ARBA" id="ARBA00038769"/>
    </source>
</evidence>
<evidence type="ECO:0000256" key="1">
    <source>
        <dbReference type="ARBA" id="ARBA00004613"/>
    </source>
</evidence>
<keyword evidence="3" id="KW-0964">Secreted</keyword>
<keyword evidence="6" id="KW-0722">Serine protease inhibitor</keyword>
<dbReference type="InterPro" id="IPR014756">
    <property type="entry name" value="Ig_E-set"/>
</dbReference>
<dbReference type="FunFam" id="2.60.40.10:FF:000312">
    <property type="entry name" value="Alpha-2-macroglobulin like 1"/>
    <property type="match status" value="1"/>
</dbReference>
<dbReference type="Gene3D" id="2.60.40.1940">
    <property type="match status" value="1"/>
</dbReference>
<dbReference type="Pfam" id="PF07703">
    <property type="entry name" value="A2M_BRD"/>
    <property type="match status" value="1"/>
</dbReference>
<reference evidence="16" key="1">
    <citation type="submission" date="2025-08" db="UniProtKB">
        <authorList>
            <consortium name="RefSeq"/>
        </authorList>
    </citation>
    <scope>IDENTIFICATION</scope>
    <source>
        <tissue evidence="16">Liver</tissue>
    </source>
</reference>
<evidence type="ECO:0000256" key="8">
    <source>
        <dbReference type="ARBA" id="ARBA00023157"/>
    </source>
</evidence>
<dbReference type="OMA" id="NYMSHCI"/>
<evidence type="ECO:0000256" key="11">
    <source>
        <dbReference type="SAM" id="SignalP"/>
    </source>
</evidence>
<comment type="subunit">
    <text evidence="10">Homotetramer; disulfide-linked.</text>
</comment>
<sequence length="1498" mass="167234">MEKDQLFSVFSIFLFSLLFLPGFSTTTPEPQYLVLVPFLIHTETTEKICVQLTHLNESVTLSVVLEYTAWNRSLIRDVITEKDVFQCVPFQLPKWNSSLGSPEVFLLVTVKGPSLEFRSRKKVLIQNVDSLVFIPMDKSIYRAGQKVQFRIVSLDENFRPLNEKFPLVYIQDPQGNRLFQWTDVELSLGLTQMSFSLSSEPRQGTYRVVVQKASGKMVEHTFDVEEYVLPRYEVSVKAPKIISIMATEIQATVCGKYTYGKPVPGLISVKLCRPFQFYGSSCYGKEGEALCEEFSGEADIHGCLSQTVKTKLFQLKQTEFQMSIEVEGKITEEGTGVELTGKASIEITPVLSTVTFEKMDTYFKPGIPYFVQAKLVDSFNVPIVDAIIKIWVGQILWNVENTTDEQGRVQFFIDTTNFTEVSVSFEALYKEGDWCSGNWLEAEHKRAYHIASYFYSPSQSYIKIVPISKILSCGYTHPVQVYYVLNPGLVKEKEVVFYYLVMAKGGIVHDGTHVQTLEHGQTKGEFTLNLSVEVDSAPVAQLLLYTILPSGELVTDSEDFMIENCFANKVTLHFSDAEGLPSSETYLHISASRNSLCAIQAVDKSVFLLKPEAELSPQTVYNLLPVKSLKGYHYADYSLGEKNMQPCMAAKNIVVDGISYRSESFSYNEGDAYEILKDTGLKVFTSTKIHKPEICPEDLHLYSAPLEYEEDNDEVEADDLLTAFTSSEEAAAEAEETEEIKTSQRSFLPETWKWQIVTLRSAENPEVSASPDGLQSKLAMAVTIPDTITEWQAGAFCTSVEAGFGMAQTTYLKAFQPFFLELTLPYSVVRGEDFTLKATVFNYLQHCIRVAISLALSSDFMASPVEKEEDSYCLCANERKTVSWTVIPRSLGEVNFTASAEALRSDQLCGNEIVETPSRGQKDILTKSLLVVPEGEEKEVTFNSLLCVAENAQPEIVSLKLPGKVVEGSARASYCVVGDILGSAVKNLHQLLQMPYGCGEQNIALFAPNIYILDYLNKTEQLTEEIKSKAIGYLVAGYQRQLNYKHSDGSYSTFGEHSHLPGNTWLTAFVLRAIAQSRRYIFVDPKHITDAQAALAVMQKENGCFRSTGSLLNNALKGGVDNEVTLSAYIIITLLEIPLPLTHPVMRNVLFCLERAAEGEVHVYTRALLAYAFALAGKGDKRKEMLWELDKEAVKDADGSMHWQRPGKKEEKVDLPYYQPRSPSAEVEMASYVLLAYLTTQPTPSQEDLTAAASIAKGLIKQQNPTGGFSSTQDTVVALQALSLYRAATYAKRGAGASVTLSSEEGDPKEFQVNSSNSLLLQCQVLPKVPGDYKTEVSGEGCVYVQTTLKYNVDPHQKDAPFALEVQTVPRMDTGPQVPQTFQLVWNVSYTGHRPGSNMVIVDIKMLSGFTPMKSSIQKLERQAEVKRVEVSGDHVLLYLEELRNTSQQFSLTMEQNFLIRHLKPALIKVYDYYETDEFAVAAYSAPFPTEETELGNA</sequence>
<dbReference type="Gene3D" id="2.60.40.10">
    <property type="entry name" value="Immunoglobulins"/>
    <property type="match status" value="2"/>
</dbReference>
<proteinExistence type="inferred from homology"/>
<gene>
    <name evidence="16" type="primary">LOC103049361</name>
</gene>
<dbReference type="SUPFAM" id="SSF49410">
    <property type="entry name" value="Alpha-macroglobulin receptor domain"/>
    <property type="match status" value="1"/>
</dbReference>
<dbReference type="OrthoDB" id="9998011at2759"/>
<dbReference type="RefSeq" id="XP_025028435.1">
    <property type="nucleotide sequence ID" value="XM_025172667.1"/>
</dbReference>
<evidence type="ECO:0000313" key="16">
    <source>
        <dbReference type="RefSeq" id="XP_025028435.1"/>
    </source>
</evidence>
<feature type="domain" description="Alpha-macroglobulin receptor-binding" evidence="14">
    <location>
        <begin position="1397"/>
        <end position="1484"/>
    </location>
</feature>
<dbReference type="SMART" id="SM01361">
    <property type="entry name" value="A2M_recep"/>
    <property type="match status" value="1"/>
</dbReference>
<dbReference type="InterPro" id="IPR040839">
    <property type="entry name" value="MG4"/>
</dbReference>
<dbReference type="InterPro" id="IPR009048">
    <property type="entry name" value="A-macroglobulin_rcpt-bd"/>
</dbReference>
<name>A0A9F5IN91_PYTBI</name>
<accession>A0A9F5IN91</accession>
<dbReference type="SMART" id="SM01360">
    <property type="entry name" value="A2M"/>
    <property type="match status" value="1"/>
</dbReference>
<dbReference type="Pfam" id="PF17789">
    <property type="entry name" value="MG4"/>
    <property type="match status" value="1"/>
</dbReference>
<dbReference type="Gene3D" id="2.60.40.690">
    <property type="entry name" value="Alpha-macroglobulin, receptor-binding domain"/>
    <property type="match status" value="1"/>
</dbReference>
<dbReference type="FunFam" id="2.60.40.1930:FF:000001">
    <property type="entry name" value="CD109 isoform 3"/>
    <property type="match status" value="1"/>
</dbReference>
<dbReference type="Gene3D" id="1.50.10.20">
    <property type="match status" value="1"/>
</dbReference>
<evidence type="ECO:0000256" key="4">
    <source>
        <dbReference type="ARBA" id="ARBA00022690"/>
    </source>
</evidence>